<sequence>MARFQWETPLDRTRADEREDERAEAIRRLRAVEREQEQPEPLQFGPGPSPSGMFVDRLDELPQTIPQLLEQGVSPLLRAHEQPGSVVLPEQPDFNIGPLLEAEEFGRGQVKRNVIEPIVPEFDLGRATLPKPPGFVQEAVFEVAGVPEEERPVLRQMVEETKPLGIQISSATVEEAASYVLDPINLAFLAGPALKAAGGTVRLANRIRQTKNVPNFVRAAMRVSTEEAVTGPAAPWVAALRTERDATRSTIETLRASGRESLIPELESWLARVEGDLVRAEGRGIAAPGADIAAGVAPTAEEISGLA</sequence>
<feature type="region of interest" description="Disordered" evidence="1">
    <location>
        <begin position="1"/>
        <end position="52"/>
    </location>
</feature>
<evidence type="ECO:0000313" key="2">
    <source>
        <dbReference type="EMBL" id="KKL87155.1"/>
    </source>
</evidence>
<reference evidence="2" key="1">
    <citation type="journal article" date="2015" name="Nature">
        <title>Complex archaea that bridge the gap between prokaryotes and eukaryotes.</title>
        <authorList>
            <person name="Spang A."/>
            <person name="Saw J.H."/>
            <person name="Jorgensen S.L."/>
            <person name="Zaremba-Niedzwiedzka K."/>
            <person name="Martijn J."/>
            <person name="Lind A.E."/>
            <person name="van Eijk R."/>
            <person name="Schleper C."/>
            <person name="Guy L."/>
            <person name="Ettema T.J."/>
        </authorList>
    </citation>
    <scope>NUCLEOTIDE SEQUENCE</scope>
</reference>
<feature type="non-terminal residue" evidence="2">
    <location>
        <position position="307"/>
    </location>
</feature>
<dbReference type="EMBL" id="LAZR01020915">
    <property type="protein sequence ID" value="KKL87155.1"/>
    <property type="molecule type" value="Genomic_DNA"/>
</dbReference>
<accession>A0A0F9HZS4</accession>
<comment type="caution">
    <text evidence="2">The sequence shown here is derived from an EMBL/GenBank/DDBJ whole genome shotgun (WGS) entry which is preliminary data.</text>
</comment>
<name>A0A0F9HZS4_9ZZZZ</name>
<dbReference type="AlphaFoldDB" id="A0A0F9HZS4"/>
<protein>
    <submittedName>
        <fullName evidence="2">Uncharacterized protein</fullName>
    </submittedName>
</protein>
<gene>
    <name evidence="2" type="ORF">LCGC14_1937520</name>
</gene>
<proteinExistence type="predicted"/>
<evidence type="ECO:0000256" key="1">
    <source>
        <dbReference type="SAM" id="MobiDB-lite"/>
    </source>
</evidence>
<feature type="compositionally biased region" description="Basic and acidic residues" evidence="1">
    <location>
        <begin position="9"/>
        <end position="37"/>
    </location>
</feature>
<organism evidence="2">
    <name type="scientific">marine sediment metagenome</name>
    <dbReference type="NCBI Taxonomy" id="412755"/>
    <lineage>
        <taxon>unclassified sequences</taxon>
        <taxon>metagenomes</taxon>
        <taxon>ecological metagenomes</taxon>
    </lineage>
</organism>